<accession>A0A498HFI0</accession>
<sequence length="59" mass="6854">MWNGSFKGKEVEQKISQISSHGTTRSIVFKRTKRGTERLVPFRPVPSHVSNGYTWYEVK</sequence>
<comment type="caution">
    <text evidence="1">The sequence shown here is derived from an EMBL/GenBank/DDBJ whole genome shotgun (WGS) entry which is preliminary data.</text>
</comment>
<organism evidence="1 2">
    <name type="scientific">Malus domestica</name>
    <name type="common">Apple</name>
    <name type="synonym">Pyrus malus</name>
    <dbReference type="NCBI Taxonomy" id="3750"/>
    <lineage>
        <taxon>Eukaryota</taxon>
        <taxon>Viridiplantae</taxon>
        <taxon>Streptophyta</taxon>
        <taxon>Embryophyta</taxon>
        <taxon>Tracheophyta</taxon>
        <taxon>Spermatophyta</taxon>
        <taxon>Magnoliopsida</taxon>
        <taxon>eudicotyledons</taxon>
        <taxon>Gunneridae</taxon>
        <taxon>Pentapetalae</taxon>
        <taxon>rosids</taxon>
        <taxon>fabids</taxon>
        <taxon>Rosales</taxon>
        <taxon>Rosaceae</taxon>
        <taxon>Amygdaloideae</taxon>
        <taxon>Maleae</taxon>
        <taxon>Malus</taxon>
    </lineage>
</organism>
<name>A0A498HFI0_MALDO</name>
<gene>
    <name evidence="1" type="ORF">DVH24_037244</name>
</gene>
<reference evidence="1 2" key="1">
    <citation type="submission" date="2018-10" db="EMBL/GenBank/DDBJ databases">
        <title>A high-quality apple genome assembly.</title>
        <authorList>
            <person name="Hu J."/>
        </authorList>
    </citation>
    <scope>NUCLEOTIDE SEQUENCE [LARGE SCALE GENOMIC DNA]</scope>
    <source>
        <strain evidence="2">cv. HFTH1</strain>
        <tissue evidence="1">Young leaf</tissue>
    </source>
</reference>
<proteinExistence type="predicted"/>
<evidence type="ECO:0000313" key="2">
    <source>
        <dbReference type="Proteomes" id="UP000290289"/>
    </source>
</evidence>
<protein>
    <submittedName>
        <fullName evidence="1">Uncharacterized protein</fullName>
    </submittedName>
</protein>
<dbReference type="AlphaFoldDB" id="A0A498HFI0"/>
<dbReference type="Proteomes" id="UP000290289">
    <property type="component" value="Chromosome 17"/>
</dbReference>
<dbReference type="EMBL" id="RDQH01000343">
    <property type="protein sequence ID" value="RXH69460.1"/>
    <property type="molecule type" value="Genomic_DNA"/>
</dbReference>
<keyword evidence="2" id="KW-1185">Reference proteome</keyword>
<evidence type="ECO:0000313" key="1">
    <source>
        <dbReference type="EMBL" id="RXH69460.1"/>
    </source>
</evidence>